<reference evidence="1 2" key="1">
    <citation type="submission" date="2012-04" db="EMBL/GenBank/DDBJ databases">
        <title>The Genome Sequence of Saprolegnia declina VS20.</title>
        <authorList>
            <consortium name="The Broad Institute Genome Sequencing Platform"/>
            <person name="Russ C."/>
            <person name="Nusbaum C."/>
            <person name="Tyler B."/>
            <person name="van West P."/>
            <person name="Dieguez-Uribeondo J."/>
            <person name="de Bruijn I."/>
            <person name="Tripathy S."/>
            <person name="Jiang R."/>
            <person name="Young S.K."/>
            <person name="Zeng Q."/>
            <person name="Gargeya S."/>
            <person name="Fitzgerald M."/>
            <person name="Haas B."/>
            <person name="Abouelleil A."/>
            <person name="Alvarado L."/>
            <person name="Arachchi H.M."/>
            <person name="Berlin A."/>
            <person name="Chapman S.B."/>
            <person name="Goldberg J."/>
            <person name="Griggs A."/>
            <person name="Gujja S."/>
            <person name="Hansen M."/>
            <person name="Howarth C."/>
            <person name="Imamovic A."/>
            <person name="Larimer J."/>
            <person name="McCowen C."/>
            <person name="Montmayeur A."/>
            <person name="Murphy C."/>
            <person name="Neiman D."/>
            <person name="Pearson M."/>
            <person name="Priest M."/>
            <person name="Roberts A."/>
            <person name="Saif S."/>
            <person name="Shea T."/>
            <person name="Sisk P."/>
            <person name="Sykes S."/>
            <person name="Wortman J."/>
            <person name="Nusbaum C."/>
            <person name="Birren B."/>
        </authorList>
    </citation>
    <scope>NUCLEOTIDE SEQUENCE [LARGE SCALE GENOMIC DNA]</scope>
    <source>
        <strain evidence="1 2">VS20</strain>
    </source>
</reference>
<dbReference type="Proteomes" id="UP000030762">
    <property type="component" value="Unassembled WGS sequence"/>
</dbReference>
<accession>T0QGH4</accession>
<dbReference type="GeneID" id="19950434"/>
<dbReference type="SUPFAM" id="SSF81383">
    <property type="entry name" value="F-box domain"/>
    <property type="match status" value="1"/>
</dbReference>
<evidence type="ECO:0000313" key="1">
    <source>
        <dbReference type="EMBL" id="EQC32735.1"/>
    </source>
</evidence>
<evidence type="ECO:0008006" key="3">
    <source>
        <dbReference type="Google" id="ProtNLM"/>
    </source>
</evidence>
<dbReference type="OMA" id="EGEPRMK"/>
<organism evidence="1 2">
    <name type="scientific">Saprolegnia diclina (strain VS20)</name>
    <dbReference type="NCBI Taxonomy" id="1156394"/>
    <lineage>
        <taxon>Eukaryota</taxon>
        <taxon>Sar</taxon>
        <taxon>Stramenopiles</taxon>
        <taxon>Oomycota</taxon>
        <taxon>Saprolegniomycetes</taxon>
        <taxon>Saprolegniales</taxon>
        <taxon>Saprolegniaceae</taxon>
        <taxon>Saprolegnia</taxon>
    </lineage>
</organism>
<dbReference type="InterPro" id="IPR036047">
    <property type="entry name" value="F-box-like_dom_sf"/>
</dbReference>
<gene>
    <name evidence="1" type="ORF">SDRG_09707</name>
</gene>
<dbReference type="AlphaFoldDB" id="T0QGH4"/>
<name>T0QGH4_SAPDV</name>
<evidence type="ECO:0000313" key="2">
    <source>
        <dbReference type="Proteomes" id="UP000030762"/>
    </source>
</evidence>
<protein>
    <recommendedName>
        <fullName evidence="3">F-box domain-containing protein</fullName>
    </recommendedName>
</protein>
<dbReference type="VEuPathDB" id="FungiDB:SDRG_09707"/>
<keyword evidence="2" id="KW-1185">Reference proteome</keyword>
<dbReference type="EMBL" id="JH767162">
    <property type="protein sequence ID" value="EQC32735.1"/>
    <property type="molecule type" value="Genomic_DNA"/>
</dbReference>
<dbReference type="InParanoid" id="T0QGH4"/>
<dbReference type="RefSeq" id="XP_008613879.1">
    <property type="nucleotide sequence ID" value="XM_008615657.1"/>
</dbReference>
<dbReference type="OrthoDB" id="539158at2759"/>
<proteinExistence type="predicted"/>
<sequence>MALRPTKRTKTEPTSLATFGPDALLSIISFLQPNDALNLSSASPALDAAMDKSVWRYVLLEQCGVKPTLLKPRTQLRKMVVGHVEKKTCHHCGHFEVRGLYTIKVHSEHCGTKLCMTCMEMPVFKEIGHMEALRKYKLKHHELHTLPVRLVASAYYDDEGEPRMKKMYNLQVVLDLVAQVR</sequence>